<dbReference type="PROSITE" id="PS01031">
    <property type="entry name" value="SHSP"/>
    <property type="match status" value="1"/>
</dbReference>
<feature type="domain" description="SHSP" evidence="4">
    <location>
        <begin position="26"/>
        <end position="137"/>
    </location>
</feature>
<feature type="compositionally biased region" description="Polar residues" evidence="3">
    <location>
        <begin position="136"/>
        <end position="158"/>
    </location>
</feature>
<evidence type="ECO:0000313" key="5">
    <source>
        <dbReference type="EMBL" id="MBB2986558.1"/>
    </source>
</evidence>
<dbReference type="Pfam" id="PF00011">
    <property type="entry name" value="HSP20"/>
    <property type="match status" value="1"/>
</dbReference>
<sequence>MSTTTFDPFRQLDRLLTEGLRGASTTSAASTVMPMDLFRSGESFFAQFDLPGVDPGSIDIDVEDRTLTVRAERPAGGRDDAQWLSRERATGTVARQLSLGRGLALDRIEADYRDGVLSLRIPVAEEAKPRKISVSHAGSPTSIGSRSESTDTRAPSATKSEDDPDGRRSA</sequence>
<dbReference type="SUPFAM" id="SSF49764">
    <property type="entry name" value="HSP20-like chaperones"/>
    <property type="match status" value="1"/>
</dbReference>
<feature type="compositionally biased region" description="Basic and acidic residues" evidence="3">
    <location>
        <begin position="159"/>
        <end position="170"/>
    </location>
</feature>
<evidence type="ECO:0000313" key="6">
    <source>
        <dbReference type="Proteomes" id="UP000590811"/>
    </source>
</evidence>
<dbReference type="CDD" id="cd06464">
    <property type="entry name" value="ACD_sHsps-like"/>
    <property type="match status" value="1"/>
</dbReference>
<comment type="caution">
    <text evidence="5">The sequence shown here is derived from an EMBL/GenBank/DDBJ whole genome shotgun (WGS) entry which is preliminary data.</text>
</comment>
<protein>
    <submittedName>
        <fullName evidence="5">HSP20 family protein</fullName>
    </submittedName>
</protein>
<accession>A0A839PQI9</accession>
<dbReference type="AlphaFoldDB" id="A0A839PQI9"/>
<feature type="region of interest" description="Disordered" evidence="3">
    <location>
        <begin position="127"/>
        <end position="170"/>
    </location>
</feature>
<gene>
    <name evidence="5" type="ORF">FHW14_001712</name>
</gene>
<evidence type="ECO:0000256" key="2">
    <source>
        <dbReference type="RuleBase" id="RU003616"/>
    </source>
</evidence>
<dbReference type="InterPro" id="IPR008978">
    <property type="entry name" value="HSP20-like_chaperone"/>
</dbReference>
<dbReference type="PANTHER" id="PTHR11527">
    <property type="entry name" value="HEAT-SHOCK PROTEIN 20 FAMILY MEMBER"/>
    <property type="match status" value="1"/>
</dbReference>
<dbReference type="InterPro" id="IPR031107">
    <property type="entry name" value="Small_HSP"/>
</dbReference>
<evidence type="ECO:0000256" key="1">
    <source>
        <dbReference type="PROSITE-ProRule" id="PRU00285"/>
    </source>
</evidence>
<organism evidence="5 6">
    <name type="scientific">Terracoccus luteus</name>
    <dbReference type="NCBI Taxonomy" id="53356"/>
    <lineage>
        <taxon>Bacteria</taxon>
        <taxon>Bacillati</taxon>
        <taxon>Actinomycetota</taxon>
        <taxon>Actinomycetes</taxon>
        <taxon>Micrococcales</taxon>
        <taxon>Intrasporangiaceae</taxon>
        <taxon>Terracoccus</taxon>
    </lineage>
</organism>
<comment type="similarity">
    <text evidence="1 2">Belongs to the small heat shock protein (HSP20) family.</text>
</comment>
<proteinExistence type="inferred from homology"/>
<dbReference type="RefSeq" id="WP_184509671.1">
    <property type="nucleotide sequence ID" value="NZ_JACHVT010000003.1"/>
</dbReference>
<evidence type="ECO:0000256" key="3">
    <source>
        <dbReference type="SAM" id="MobiDB-lite"/>
    </source>
</evidence>
<dbReference type="InterPro" id="IPR002068">
    <property type="entry name" value="A-crystallin/Hsp20_dom"/>
</dbReference>
<reference evidence="5 6" key="1">
    <citation type="submission" date="2020-08" db="EMBL/GenBank/DDBJ databases">
        <title>Genomic Encyclopedia of Type Strains, Phase IV (KMG-V): Genome sequencing to study the core and pangenomes of soil and plant-associated prokaryotes.</title>
        <authorList>
            <person name="Whitman W."/>
        </authorList>
    </citation>
    <scope>NUCLEOTIDE SEQUENCE [LARGE SCALE GENOMIC DNA]</scope>
    <source>
        <strain evidence="5 6">B3ACCR2</strain>
    </source>
</reference>
<dbReference type="Gene3D" id="2.60.40.790">
    <property type="match status" value="1"/>
</dbReference>
<dbReference type="Proteomes" id="UP000590811">
    <property type="component" value="Unassembled WGS sequence"/>
</dbReference>
<name>A0A839PQI9_9MICO</name>
<evidence type="ECO:0000259" key="4">
    <source>
        <dbReference type="PROSITE" id="PS01031"/>
    </source>
</evidence>
<dbReference type="EMBL" id="JACHVT010000003">
    <property type="protein sequence ID" value="MBB2986558.1"/>
    <property type="molecule type" value="Genomic_DNA"/>
</dbReference>